<dbReference type="PANTHER" id="PTHR33284:SF1">
    <property type="entry name" value="RIBOSOMAL PROTEIN L25_GLN-TRNA SYNTHETASE, ANTI-CODON-BINDING DOMAIN-CONTAINING PROTEIN"/>
    <property type="match status" value="1"/>
</dbReference>
<dbReference type="CDD" id="cd00495">
    <property type="entry name" value="Ribosomal_L25_TL5_CTC"/>
    <property type="match status" value="1"/>
</dbReference>
<gene>
    <name evidence="5" type="primary">rplY</name>
    <name evidence="5" type="synonym">ctc</name>
    <name evidence="8" type="ORF">G7067_12390</name>
</gene>
<feature type="domain" description="Large ribosomal subunit protein bL25 beta" evidence="7">
    <location>
        <begin position="101"/>
        <end position="180"/>
    </location>
</feature>
<dbReference type="GO" id="GO:0008097">
    <property type="term" value="F:5S rRNA binding"/>
    <property type="evidence" value="ECO:0007669"/>
    <property type="project" value="InterPro"/>
</dbReference>
<keyword evidence="2 5" id="KW-0694">RNA-binding</keyword>
<protein>
    <recommendedName>
        <fullName evidence="5">Large ribosomal subunit protein bL25</fullName>
    </recommendedName>
    <alternativeName>
        <fullName evidence="5">General stress protein CTC</fullName>
    </alternativeName>
</protein>
<dbReference type="InterPro" id="IPR029751">
    <property type="entry name" value="Ribosomal_L25_dom"/>
</dbReference>
<dbReference type="Pfam" id="PF01386">
    <property type="entry name" value="Ribosomal_L25p"/>
    <property type="match status" value="1"/>
</dbReference>
<organism evidence="8 9">
    <name type="scientific">Leucobacter insecticola</name>
    <dbReference type="NCBI Taxonomy" id="2714934"/>
    <lineage>
        <taxon>Bacteria</taxon>
        <taxon>Bacillati</taxon>
        <taxon>Actinomycetota</taxon>
        <taxon>Actinomycetes</taxon>
        <taxon>Micrococcales</taxon>
        <taxon>Microbacteriaceae</taxon>
        <taxon>Leucobacter</taxon>
    </lineage>
</organism>
<dbReference type="InterPro" id="IPR037121">
    <property type="entry name" value="Ribosomal_bL25_C"/>
</dbReference>
<dbReference type="GO" id="GO:0003735">
    <property type="term" value="F:structural constituent of ribosome"/>
    <property type="evidence" value="ECO:0007669"/>
    <property type="project" value="InterPro"/>
</dbReference>
<dbReference type="Gene3D" id="2.40.240.10">
    <property type="entry name" value="Ribosomal Protein L25, Chain P"/>
    <property type="match status" value="1"/>
</dbReference>
<dbReference type="NCBIfam" id="NF004131">
    <property type="entry name" value="PRK05618.2-1"/>
    <property type="match status" value="1"/>
</dbReference>
<sequence length="199" mass="21133">MMSETNKLVAEVRNSFGKGVARKLRAAGRTPVVVYGHGTDPVHLSLETHPLSLIIRQANAIIELDIEGRKELVLVKDVQKDPVRQIIEHLDLIVVKKGELVEVEVPVHVEGESFSGTNALLELNTLRLSAPATSIPENVVVNIEGAEEGTQVLAGGIALPKGCALLDDPEQLVVHVVVPRGSAADEEADAAAAEEAAAE</sequence>
<evidence type="ECO:0000256" key="3">
    <source>
        <dbReference type="ARBA" id="ARBA00022980"/>
    </source>
</evidence>
<dbReference type="AlphaFoldDB" id="A0A6G8FME2"/>
<dbReference type="InterPro" id="IPR001021">
    <property type="entry name" value="Ribosomal_bL25_long"/>
</dbReference>
<dbReference type="InterPro" id="IPR020057">
    <property type="entry name" value="Ribosomal_bL25_b-dom"/>
</dbReference>
<dbReference type="InterPro" id="IPR020930">
    <property type="entry name" value="Ribosomal_uL5_bac-type"/>
</dbReference>
<evidence type="ECO:0000313" key="8">
    <source>
        <dbReference type="EMBL" id="QIM17463.1"/>
    </source>
</evidence>
<dbReference type="Gene3D" id="2.170.120.20">
    <property type="entry name" value="Ribosomal protein L25, beta domain"/>
    <property type="match status" value="1"/>
</dbReference>
<dbReference type="KEGG" id="lins:G7067_12390"/>
<dbReference type="SUPFAM" id="SSF50715">
    <property type="entry name" value="Ribosomal protein L25-like"/>
    <property type="match status" value="1"/>
</dbReference>
<keyword evidence="1 5" id="KW-0699">rRNA-binding</keyword>
<evidence type="ECO:0000256" key="4">
    <source>
        <dbReference type="ARBA" id="ARBA00023274"/>
    </source>
</evidence>
<evidence type="ECO:0000259" key="7">
    <source>
        <dbReference type="Pfam" id="PF14693"/>
    </source>
</evidence>
<dbReference type="Pfam" id="PF14693">
    <property type="entry name" value="Ribosomal_TL5_C"/>
    <property type="match status" value="1"/>
</dbReference>
<keyword evidence="3 5" id="KW-0689">Ribosomal protein</keyword>
<reference evidence="8 9" key="1">
    <citation type="submission" date="2020-03" db="EMBL/GenBank/DDBJ databases">
        <title>Leucobacter sp. nov., isolated from beetles.</title>
        <authorList>
            <person name="Hyun D.-W."/>
            <person name="Bae J.-W."/>
        </authorList>
    </citation>
    <scope>NUCLEOTIDE SEQUENCE [LARGE SCALE GENOMIC DNA]</scope>
    <source>
        <strain evidence="8 9">HDW9B</strain>
    </source>
</reference>
<evidence type="ECO:0000256" key="5">
    <source>
        <dbReference type="HAMAP-Rule" id="MF_01334"/>
    </source>
</evidence>
<dbReference type="NCBIfam" id="TIGR00731">
    <property type="entry name" value="bL25_bact_ctc"/>
    <property type="match status" value="1"/>
</dbReference>
<dbReference type="InterPro" id="IPR011035">
    <property type="entry name" value="Ribosomal_bL25/Gln-tRNA_synth"/>
</dbReference>
<comment type="function">
    <text evidence="5">This is one of the proteins that binds to the 5S RNA in the ribosome where it forms part of the central protuberance.</text>
</comment>
<evidence type="ECO:0000256" key="1">
    <source>
        <dbReference type="ARBA" id="ARBA00022730"/>
    </source>
</evidence>
<feature type="domain" description="Large ribosomal subunit protein bL25 L25" evidence="6">
    <location>
        <begin position="8"/>
        <end position="92"/>
    </location>
</feature>
<dbReference type="GO" id="GO:0022625">
    <property type="term" value="C:cytosolic large ribosomal subunit"/>
    <property type="evidence" value="ECO:0007669"/>
    <property type="project" value="TreeGrafter"/>
</dbReference>
<evidence type="ECO:0000313" key="9">
    <source>
        <dbReference type="Proteomes" id="UP000501387"/>
    </source>
</evidence>
<dbReference type="PANTHER" id="PTHR33284">
    <property type="entry name" value="RIBOSOMAL PROTEIN L25/GLN-TRNA SYNTHETASE, ANTI-CODON-BINDING DOMAIN-CONTAINING PROTEIN"/>
    <property type="match status" value="1"/>
</dbReference>
<dbReference type="InterPro" id="IPR020056">
    <property type="entry name" value="Rbsml_bL25/Gln-tRNA_synth_N"/>
</dbReference>
<evidence type="ECO:0000259" key="6">
    <source>
        <dbReference type="Pfam" id="PF01386"/>
    </source>
</evidence>
<evidence type="ECO:0000256" key="2">
    <source>
        <dbReference type="ARBA" id="ARBA00022884"/>
    </source>
</evidence>
<name>A0A6G8FME2_9MICO</name>
<dbReference type="GO" id="GO:0006412">
    <property type="term" value="P:translation"/>
    <property type="evidence" value="ECO:0007669"/>
    <property type="project" value="UniProtKB-UniRule"/>
</dbReference>
<dbReference type="EMBL" id="CP049934">
    <property type="protein sequence ID" value="QIM17463.1"/>
    <property type="molecule type" value="Genomic_DNA"/>
</dbReference>
<comment type="subunit">
    <text evidence="5">Part of the 50S ribosomal subunit; part of the 5S rRNA/L5/L18/L25 subcomplex. Contacts the 5S rRNA. Binds to the 5S rRNA independently of L5 and L18.</text>
</comment>
<keyword evidence="4 5" id="KW-0687">Ribonucleoprotein</keyword>
<keyword evidence="9" id="KW-1185">Reference proteome</keyword>
<proteinExistence type="inferred from homology"/>
<dbReference type="HAMAP" id="MF_01334">
    <property type="entry name" value="Ribosomal_bL25_CTC"/>
    <property type="match status" value="1"/>
</dbReference>
<accession>A0A6G8FME2</accession>
<comment type="similarity">
    <text evidence="5">Belongs to the bacterial ribosomal protein bL25 family. CTC subfamily.</text>
</comment>
<dbReference type="Proteomes" id="UP000501387">
    <property type="component" value="Chromosome"/>
</dbReference>